<comment type="caution">
    <text evidence="1">The sequence shown here is derived from an EMBL/GenBank/DDBJ whole genome shotgun (WGS) entry which is preliminary data.</text>
</comment>
<gene>
    <name evidence="1" type="ORF">PHMEG_00040924</name>
</gene>
<dbReference type="SUPFAM" id="SSF54160">
    <property type="entry name" value="Chromo domain-like"/>
    <property type="match status" value="1"/>
</dbReference>
<accession>A0A225UC46</accession>
<evidence type="ECO:0000313" key="1">
    <source>
        <dbReference type="EMBL" id="OWY90787.1"/>
    </source>
</evidence>
<dbReference type="OrthoDB" id="116407at2759"/>
<dbReference type="Proteomes" id="UP000198211">
    <property type="component" value="Unassembled WGS sequence"/>
</dbReference>
<evidence type="ECO:0008006" key="3">
    <source>
        <dbReference type="Google" id="ProtNLM"/>
    </source>
</evidence>
<dbReference type="EMBL" id="NBNE01021895">
    <property type="protein sequence ID" value="OWY90787.1"/>
    <property type="molecule type" value="Genomic_DNA"/>
</dbReference>
<keyword evidence="2" id="KW-1185">Reference proteome</keyword>
<name>A0A225UC46_9STRA</name>
<dbReference type="InterPro" id="IPR016197">
    <property type="entry name" value="Chromo-like_dom_sf"/>
</dbReference>
<dbReference type="AlphaFoldDB" id="A0A225UC46"/>
<sequence>MDEKVQGPKRIVNCVSDWIFEVQDLLEPFTIKTHHASRLRFYAEQHRDVTEDLLQDALHTQVGHLVEAFEGIRLNSVTKKWEVQVKWLGLDKLENICEPYYSLHTDVPVLLQRYCDQHEGDPAFARMLAAHARAGIGRRRKGGTQTSRARN</sequence>
<protein>
    <recommendedName>
        <fullName evidence="3">Chromo domain-containing protein</fullName>
    </recommendedName>
</protein>
<reference evidence="2" key="1">
    <citation type="submission" date="2017-03" db="EMBL/GenBank/DDBJ databases">
        <title>Phytopthora megakarya and P. palmivora, two closely related causual agents of cacao black pod achieved similar genome size and gene model numbers by different mechanisms.</title>
        <authorList>
            <person name="Ali S."/>
            <person name="Shao J."/>
            <person name="Larry D.J."/>
            <person name="Kronmiller B."/>
            <person name="Shen D."/>
            <person name="Strem M.D."/>
            <person name="Melnick R.L."/>
            <person name="Guiltinan M.J."/>
            <person name="Tyler B.M."/>
            <person name="Meinhardt L.W."/>
            <person name="Bailey B.A."/>
        </authorList>
    </citation>
    <scope>NUCLEOTIDE SEQUENCE [LARGE SCALE GENOMIC DNA]</scope>
    <source>
        <strain evidence="2">zdho120</strain>
    </source>
</reference>
<organism evidence="1 2">
    <name type="scientific">Phytophthora megakarya</name>
    <dbReference type="NCBI Taxonomy" id="4795"/>
    <lineage>
        <taxon>Eukaryota</taxon>
        <taxon>Sar</taxon>
        <taxon>Stramenopiles</taxon>
        <taxon>Oomycota</taxon>
        <taxon>Peronosporomycetes</taxon>
        <taxon>Peronosporales</taxon>
        <taxon>Peronosporaceae</taxon>
        <taxon>Phytophthora</taxon>
    </lineage>
</organism>
<evidence type="ECO:0000313" key="2">
    <source>
        <dbReference type="Proteomes" id="UP000198211"/>
    </source>
</evidence>
<proteinExistence type="predicted"/>